<proteinExistence type="predicted"/>
<keyword evidence="1" id="KW-0472">Membrane</keyword>
<evidence type="ECO:0000313" key="3">
    <source>
        <dbReference type="Proteomes" id="UP000423645"/>
    </source>
</evidence>
<dbReference type="EMBL" id="MN586022">
    <property type="protein sequence ID" value="QGJ92974.1"/>
    <property type="molecule type" value="Genomic_DNA"/>
</dbReference>
<dbReference type="Proteomes" id="UP000423645">
    <property type="component" value="Segment"/>
</dbReference>
<protein>
    <submittedName>
        <fullName evidence="2">Uncharacterized protein</fullName>
    </submittedName>
</protein>
<dbReference type="GeneID" id="77951928"/>
<accession>A0A649VLB4</accession>
<dbReference type="RefSeq" id="YP_010675602.1">
    <property type="nucleotide sequence ID" value="NC_071005.1"/>
</dbReference>
<keyword evidence="3" id="KW-1185">Reference proteome</keyword>
<reference evidence="2 3" key="1">
    <citation type="submission" date="2019-10" db="EMBL/GenBank/DDBJ databases">
        <authorList>
            <person name="Zack K.M."/>
            <person name="Garlena R.A."/>
            <person name="Russell D.A."/>
            <person name="Pope W.H."/>
            <person name="Jacobs-Sera D."/>
            <person name="Hatfull G.F."/>
        </authorList>
    </citation>
    <scope>NUCLEOTIDE SEQUENCE [LARGE SCALE GENOMIC DNA]</scope>
</reference>
<gene>
    <name evidence="2" type="primary">84</name>
    <name evidence="2" type="ORF">PBI_CHIDIEBERE_84</name>
</gene>
<keyword evidence="1" id="KW-1133">Transmembrane helix</keyword>
<organism evidence="2 3">
    <name type="scientific">Gordonia phage Chidiebere</name>
    <dbReference type="NCBI Taxonomy" id="2656530"/>
    <lineage>
        <taxon>Viruses</taxon>
        <taxon>Duplodnaviria</taxon>
        <taxon>Heunggongvirae</taxon>
        <taxon>Uroviricota</taxon>
        <taxon>Caudoviricetes</taxon>
        <taxon>Chidieberevirus</taxon>
        <taxon>Chidieberevirus chidiebere</taxon>
    </lineage>
</organism>
<sequence>MNIFAMLVAVIIILCIVVFIVAGTYWGVTAILDSVKKRREGKATANDGYYPTYNY</sequence>
<name>A0A649VLB4_9CAUD</name>
<feature type="transmembrane region" description="Helical" evidence="1">
    <location>
        <begin position="6"/>
        <end position="32"/>
    </location>
</feature>
<evidence type="ECO:0000256" key="1">
    <source>
        <dbReference type="SAM" id="Phobius"/>
    </source>
</evidence>
<keyword evidence="1" id="KW-0812">Transmembrane</keyword>
<evidence type="ECO:0000313" key="2">
    <source>
        <dbReference type="EMBL" id="QGJ92974.1"/>
    </source>
</evidence>
<dbReference type="KEGG" id="vg:77951928"/>